<keyword evidence="3" id="KW-1185">Reference proteome</keyword>
<protein>
    <submittedName>
        <fullName evidence="2">Membrane integrity-associated transporter subunit PqiC</fullName>
    </submittedName>
</protein>
<dbReference type="Pfam" id="PF03886">
    <property type="entry name" value="ABC_trans_aux"/>
    <property type="match status" value="1"/>
</dbReference>
<accession>A0ABW5D7T9</accession>
<reference evidence="3" key="1">
    <citation type="journal article" date="2019" name="Int. J. Syst. Evol. Microbiol.">
        <title>The Global Catalogue of Microorganisms (GCM) 10K type strain sequencing project: providing services to taxonomists for standard genome sequencing and annotation.</title>
        <authorList>
            <consortium name="The Broad Institute Genomics Platform"/>
            <consortium name="The Broad Institute Genome Sequencing Center for Infectious Disease"/>
            <person name="Wu L."/>
            <person name="Ma J."/>
        </authorList>
    </citation>
    <scope>NUCLEOTIDE SEQUENCE [LARGE SCALE GENOMIC DNA]</scope>
    <source>
        <strain evidence="3">CGMCC 4.7106</strain>
    </source>
</reference>
<evidence type="ECO:0000313" key="3">
    <source>
        <dbReference type="Proteomes" id="UP001597375"/>
    </source>
</evidence>
<evidence type="ECO:0000313" key="2">
    <source>
        <dbReference type="EMBL" id="MFD2256458.1"/>
    </source>
</evidence>
<feature type="domain" description="ABC-type transport auxiliary lipoprotein component" evidence="1">
    <location>
        <begin position="31"/>
        <end position="192"/>
    </location>
</feature>
<evidence type="ECO:0000259" key="1">
    <source>
        <dbReference type="Pfam" id="PF03886"/>
    </source>
</evidence>
<dbReference type="InterPro" id="IPR005586">
    <property type="entry name" value="ABC_trans_aux"/>
</dbReference>
<comment type="caution">
    <text evidence="2">The sequence shown here is derived from an EMBL/GenBank/DDBJ whole genome shotgun (WGS) entry which is preliminary data.</text>
</comment>
<dbReference type="Gene3D" id="3.40.50.10610">
    <property type="entry name" value="ABC-type transport auxiliary lipoprotein component"/>
    <property type="match status" value="1"/>
</dbReference>
<dbReference type="EMBL" id="JBHUIT010000008">
    <property type="protein sequence ID" value="MFD2256458.1"/>
    <property type="molecule type" value="Genomic_DNA"/>
</dbReference>
<dbReference type="RefSeq" id="WP_386819702.1">
    <property type="nucleotide sequence ID" value="NZ_JBHUIT010000008.1"/>
</dbReference>
<sequence>MKTYLLLLIPLCFSGCTLLKPVEDDPVRHLLESSVSGKTATGSAPAVAIARPSLPPYLERVELVTRTGDGRLQVHEKELWSEPLDAGIARVIADNLRRLTGSTNVQPTANFITRDYTDLVEIRIERFDPLPDGSLVLECTWKVQPINGGDASPKPFKTIVPIQAGKAEGLNVGMSGRIVAMNEALARLSRTISKSL</sequence>
<organism evidence="2 3">
    <name type="scientific">Luteolibacter algae</name>
    <dbReference type="NCBI Taxonomy" id="454151"/>
    <lineage>
        <taxon>Bacteria</taxon>
        <taxon>Pseudomonadati</taxon>
        <taxon>Verrucomicrobiota</taxon>
        <taxon>Verrucomicrobiia</taxon>
        <taxon>Verrucomicrobiales</taxon>
        <taxon>Verrucomicrobiaceae</taxon>
        <taxon>Luteolibacter</taxon>
    </lineage>
</organism>
<name>A0ABW5D7T9_9BACT</name>
<proteinExistence type="predicted"/>
<dbReference type="Proteomes" id="UP001597375">
    <property type="component" value="Unassembled WGS sequence"/>
</dbReference>
<dbReference type="SUPFAM" id="SSF159594">
    <property type="entry name" value="XCC0632-like"/>
    <property type="match status" value="1"/>
</dbReference>
<gene>
    <name evidence="2" type="ORF">ACFSSA_07215</name>
</gene>